<name>A0ABN3QKN9_9ACTN</name>
<reference evidence="2 3" key="1">
    <citation type="journal article" date="2019" name="Int. J. Syst. Evol. Microbiol.">
        <title>The Global Catalogue of Microorganisms (GCM) 10K type strain sequencing project: providing services to taxonomists for standard genome sequencing and annotation.</title>
        <authorList>
            <consortium name="The Broad Institute Genomics Platform"/>
            <consortium name="The Broad Institute Genome Sequencing Center for Infectious Disease"/>
            <person name="Wu L."/>
            <person name="Ma J."/>
        </authorList>
    </citation>
    <scope>NUCLEOTIDE SEQUENCE [LARGE SCALE GENOMIC DNA]</scope>
    <source>
        <strain evidence="2 3">JCM 6833</strain>
    </source>
</reference>
<gene>
    <name evidence="2" type="ORF">GCM10010411_76460</name>
</gene>
<organism evidence="2 3">
    <name type="scientific">Actinomadura fulvescens</name>
    <dbReference type="NCBI Taxonomy" id="46160"/>
    <lineage>
        <taxon>Bacteria</taxon>
        <taxon>Bacillati</taxon>
        <taxon>Actinomycetota</taxon>
        <taxon>Actinomycetes</taxon>
        <taxon>Streptosporangiales</taxon>
        <taxon>Thermomonosporaceae</taxon>
        <taxon>Actinomadura</taxon>
    </lineage>
</organism>
<dbReference type="Proteomes" id="UP001501509">
    <property type="component" value="Unassembled WGS sequence"/>
</dbReference>
<evidence type="ECO:0000256" key="1">
    <source>
        <dbReference type="SAM" id="MobiDB-lite"/>
    </source>
</evidence>
<proteinExistence type="predicted"/>
<comment type="caution">
    <text evidence="2">The sequence shown here is derived from an EMBL/GenBank/DDBJ whole genome shotgun (WGS) entry which is preliminary data.</text>
</comment>
<protein>
    <submittedName>
        <fullName evidence="2">Uncharacterized protein</fullName>
    </submittedName>
</protein>
<dbReference type="RefSeq" id="WP_344547379.1">
    <property type="nucleotide sequence ID" value="NZ_BAAATD010000013.1"/>
</dbReference>
<feature type="region of interest" description="Disordered" evidence="1">
    <location>
        <begin position="154"/>
        <end position="173"/>
    </location>
</feature>
<keyword evidence="3" id="KW-1185">Reference proteome</keyword>
<dbReference type="EMBL" id="BAAATD010000013">
    <property type="protein sequence ID" value="GAA2627938.1"/>
    <property type="molecule type" value="Genomic_DNA"/>
</dbReference>
<evidence type="ECO:0000313" key="3">
    <source>
        <dbReference type="Proteomes" id="UP001501509"/>
    </source>
</evidence>
<evidence type="ECO:0000313" key="2">
    <source>
        <dbReference type="EMBL" id="GAA2627938.1"/>
    </source>
</evidence>
<sequence>MTWTTTEHGDIRCPCGNLPENAGFEPCDPTGTTVEIDPTWTGLYRCNACGCIDLYPQPARLTIYPPQAPTPNPSPDLAFALFDALWHEAAAWAADDAECAWAEGLRRLPPADALEALEDSDCLPSTLANPVAETIRFLAPAIFHPINPIARTAATASHNRPISPLGPTHRSRS</sequence>
<accession>A0ABN3QKN9</accession>